<sequence length="100" mass="10818">MVYSGSRPVLHAGNSSLIQRQENDKKKQGDHELPNSFSPAEPKTDALSGGIATVADNPGVNTPQFTILTDQLKLKLWDSQPAALKRRAIGFAGGQQPFFN</sequence>
<accession>A0A1A9I100</accession>
<evidence type="ECO:0000313" key="2">
    <source>
        <dbReference type="EMBL" id="ANH80400.1"/>
    </source>
</evidence>
<reference evidence="2 3" key="1">
    <citation type="submission" date="2016-05" db="EMBL/GenBank/DDBJ databases">
        <title>Niabella ginsenosidivorans BS26 whole genome sequencing.</title>
        <authorList>
            <person name="Im W.T."/>
            <person name="Siddiqi M.Z."/>
        </authorList>
    </citation>
    <scope>NUCLEOTIDE SEQUENCE [LARGE SCALE GENOMIC DNA]</scope>
    <source>
        <strain evidence="2 3">BS26</strain>
    </source>
</reference>
<keyword evidence="3" id="KW-1185">Reference proteome</keyword>
<feature type="region of interest" description="Disordered" evidence="1">
    <location>
        <begin position="1"/>
        <end position="51"/>
    </location>
</feature>
<organism evidence="2 3">
    <name type="scientific">Niabella ginsenosidivorans</name>
    <dbReference type="NCBI Taxonomy" id="1176587"/>
    <lineage>
        <taxon>Bacteria</taxon>
        <taxon>Pseudomonadati</taxon>
        <taxon>Bacteroidota</taxon>
        <taxon>Chitinophagia</taxon>
        <taxon>Chitinophagales</taxon>
        <taxon>Chitinophagaceae</taxon>
        <taxon>Niabella</taxon>
    </lineage>
</organism>
<protein>
    <submittedName>
        <fullName evidence="2">Uncharacterized protein</fullName>
    </submittedName>
</protein>
<dbReference type="Proteomes" id="UP000077667">
    <property type="component" value="Chromosome"/>
</dbReference>
<dbReference type="RefSeq" id="WP_067752798.1">
    <property type="nucleotide sequence ID" value="NZ_CP015772.1"/>
</dbReference>
<evidence type="ECO:0000313" key="3">
    <source>
        <dbReference type="Proteomes" id="UP000077667"/>
    </source>
</evidence>
<gene>
    <name evidence="2" type="ORF">A8C56_04845</name>
</gene>
<name>A0A1A9I100_9BACT</name>
<proteinExistence type="predicted"/>
<dbReference type="KEGG" id="nia:A8C56_04845"/>
<dbReference type="EMBL" id="CP015772">
    <property type="protein sequence ID" value="ANH80400.1"/>
    <property type="molecule type" value="Genomic_DNA"/>
</dbReference>
<evidence type="ECO:0000256" key="1">
    <source>
        <dbReference type="SAM" id="MobiDB-lite"/>
    </source>
</evidence>
<feature type="compositionally biased region" description="Basic and acidic residues" evidence="1">
    <location>
        <begin position="21"/>
        <end position="33"/>
    </location>
</feature>
<dbReference type="AlphaFoldDB" id="A0A1A9I100"/>
<dbReference type="STRING" id="1176587.A8C56_04845"/>